<accession>A0A2I2G3F0</accession>
<keyword evidence="1" id="KW-0479">Metal-binding</keyword>
<proteinExistence type="predicted"/>
<keyword evidence="5" id="KW-0804">Transcription</keyword>
<dbReference type="STRING" id="1392250.A0A2I2G3F0"/>
<evidence type="ECO:0000313" key="8">
    <source>
        <dbReference type="EMBL" id="PLB47405.1"/>
    </source>
</evidence>
<dbReference type="Pfam" id="PF00172">
    <property type="entry name" value="Zn_clus"/>
    <property type="match status" value="1"/>
</dbReference>
<dbReference type="GO" id="GO:0009893">
    <property type="term" value="P:positive regulation of metabolic process"/>
    <property type="evidence" value="ECO:0007669"/>
    <property type="project" value="UniProtKB-ARBA"/>
</dbReference>
<dbReference type="InterPro" id="IPR052360">
    <property type="entry name" value="Transcr_Regulatory_Proteins"/>
</dbReference>
<dbReference type="EMBL" id="MSFO01000006">
    <property type="protein sequence ID" value="PLB47405.1"/>
    <property type="molecule type" value="Genomic_DNA"/>
</dbReference>
<dbReference type="InterPro" id="IPR021858">
    <property type="entry name" value="Fun_TF"/>
</dbReference>
<organism evidence="8 9">
    <name type="scientific">Aspergillus steynii IBT 23096</name>
    <dbReference type="NCBI Taxonomy" id="1392250"/>
    <lineage>
        <taxon>Eukaryota</taxon>
        <taxon>Fungi</taxon>
        <taxon>Dikarya</taxon>
        <taxon>Ascomycota</taxon>
        <taxon>Pezizomycotina</taxon>
        <taxon>Eurotiomycetes</taxon>
        <taxon>Eurotiomycetidae</taxon>
        <taxon>Eurotiales</taxon>
        <taxon>Aspergillaceae</taxon>
        <taxon>Aspergillus</taxon>
        <taxon>Aspergillus subgen. Circumdati</taxon>
    </lineage>
</organism>
<evidence type="ECO:0000256" key="3">
    <source>
        <dbReference type="ARBA" id="ARBA00023015"/>
    </source>
</evidence>
<keyword evidence="6" id="KW-0539">Nucleus</keyword>
<keyword evidence="4" id="KW-0238">DNA-binding</keyword>
<feature type="domain" description="Zn(2)-C6 fungal-type" evidence="7">
    <location>
        <begin position="11"/>
        <end position="39"/>
    </location>
</feature>
<dbReference type="CDD" id="cd00067">
    <property type="entry name" value="GAL4"/>
    <property type="match status" value="1"/>
</dbReference>
<reference evidence="8 9" key="1">
    <citation type="submission" date="2016-12" db="EMBL/GenBank/DDBJ databases">
        <title>The genomes of Aspergillus section Nigri reveals drivers in fungal speciation.</title>
        <authorList>
            <consortium name="DOE Joint Genome Institute"/>
            <person name="Vesth T.C."/>
            <person name="Nybo J."/>
            <person name="Theobald S."/>
            <person name="Brandl J."/>
            <person name="Frisvad J.C."/>
            <person name="Nielsen K.F."/>
            <person name="Lyhne E.K."/>
            <person name="Kogle M.E."/>
            <person name="Kuo A."/>
            <person name="Riley R."/>
            <person name="Clum A."/>
            <person name="Nolan M."/>
            <person name="Lipzen A."/>
            <person name="Salamov A."/>
            <person name="Henrissat B."/>
            <person name="Wiebenga A."/>
            <person name="De Vries R.P."/>
            <person name="Grigoriev I.V."/>
            <person name="Mortensen U.H."/>
            <person name="Andersen M.R."/>
            <person name="Baker S.E."/>
        </authorList>
    </citation>
    <scope>NUCLEOTIDE SEQUENCE [LARGE SCALE GENOMIC DNA]</scope>
    <source>
        <strain evidence="8 9">IBT 23096</strain>
    </source>
</reference>
<keyword evidence="3" id="KW-0805">Transcription regulation</keyword>
<dbReference type="GO" id="GO:0003677">
    <property type="term" value="F:DNA binding"/>
    <property type="evidence" value="ECO:0007669"/>
    <property type="project" value="UniProtKB-KW"/>
</dbReference>
<evidence type="ECO:0000313" key="9">
    <source>
        <dbReference type="Proteomes" id="UP000234275"/>
    </source>
</evidence>
<dbReference type="PROSITE" id="PS50048">
    <property type="entry name" value="ZN2_CY6_FUNGAL_2"/>
    <property type="match status" value="1"/>
</dbReference>
<dbReference type="AlphaFoldDB" id="A0A2I2G3F0"/>
<evidence type="ECO:0000256" key="2">
    <source>
        <dbReference type="ARBA" id="ARBA00022833"/>
    </source>
</evidence>
<evidence type="ECO:0000256" key="4">
    <source>
        <dbReference type="ARBA" id="ARBA00023125"/>
    </source>
</evidence>
<sequence>MARSRARSRTGCKTCRIRRVKCDETRPVCTRCLSTGRKCDGYDVCAVQLDHKRVLLPRISSSPITTPSTALVCSPRLTPAEEQGFVFFCEYTSREAGGSSVSAFWQQLVLQLAHQEAAVLHAAIGVGAMHRSTRGQSPSLRLQGQMESHHTLGLAQYIKAIRHLRGRLEHSASHRQNPEIALVVCLLFIYLEMLQRNRLGALVHLQNGLRVLTGIPGQVRRVSDSEHQCLLVTREQPTGVEHLTEIFARLDIDSTSFGQQAPVFQIVSAQDGIGPEALLPVTFRDAQEARHLLDRLKSAAHHIRGRLLDLSRESCQQRQPDAALQCCVEFAGIRKLKPFRDPSLFANLKKVETDLLHWLAIFHQLNLATPIREGSPGPPSHVLLELQCHAAFLQLATCHNDREASCDQFNPTFQRIVDLCRRFIGDTARSPANSPKPSGSTFMLEPGLIPALYLTALKCRQSDIRQEAISLLYQYPCQEGMWEPALMAQFVQGVSGLEEEAVRSAMGAAAATEIGCEDVVETARFCDVVLAVTEQTGQGRLVCARYRHETTRELEITDHFITIDLV</sequence>
<dbReference type="GeneID" id="36550649"/>
<dbReference type="PANTHER" id="PTHR36206:SF12">
    <property type="entry name" value="ASPERCRYPTIN BIOSYNTHESIS CLUSTER-SPECIFIC TRANSCRIPTION REGULATOR ATNN-RELATED"/>
    <property type="match status" value="1"/>
</dbReference>
<dbReference type="PANTHER" id="PTHR36206">
    <property type="entry name" value="ASPERCRYPTIN BIOSYNTHESIS CLUSTER-SPECIFIC TRANSCRIPTION REGULATOR ATNN-RELATED"/>
    <property type="match status" value="1"/>
</dbReference>
<dbReference type="Gene3D" id="4.10.240.10">
    <property type="entry name" value="Zn(2)-C6 fungal-type DNA-binding domain"/>
    <property type="match status" value="1"/>
</dbReference>
<dbReference type="OrthoDB" id="2593732at2759"/>
<comment type="caution">
    <text evidence="8">The sequence shown here is derived from an EMBL/GenBank/DDBJ whole genome shotgun (WGS) entry which is preliminary data.</text>
</comment>
<evidence type="ECO:0000256" key="5">
    <source>
        <dbReference type="ARBA" id="ARBA00023163"/>
    </source>
</evidence>
<dbReference type="GO" id="GO:0008270">
    <property type="term" value="F:zinc ion binding"/>
    <property type="evidence" value="ECO:0007669"/>
    <property type="project" value="InterPro"/>
</dbReference>
<dbReference type="PROSITE" id="PS00463">
    <property type="entry name" value="ZN2_CY6_FUNGAL_1"/>
    <property type="match status" value="1"/>
</dbReference>
<dbReference type="Proteomes" id="UP000234275">
    <property type="component" value="Unassembled WGS sequence"/>
</dbReference>
<dbReference type="Pfam" id="PF11951">
    <property type="entry name" value="Fungal_trans_2"/>
    <property type="match status" value="1"/>
</dbReference>
<keyword evidence="2" id="KW-0862">Zinc</keyword>
<dbReference type="VEuPathDB" id="FungiDB:P170DRAFT_240591"/>
<dbReference type="SUPFAM" id="SSF57701">
    <property type="entry name" value="Zn2/Cys6 DNA-binding domain"/>
    <property type="match status" value="1"/>
</dbReference>
<name>A0A2I2G3F0_9EURO</name>
<dbReference type="RefSeq" id="XP_024702707.1">
    <property type="nucleotide sequence ID" value="XM_024842950.1"/>
</dbReference>
<evidence type="ECO:0000256" key="6">
    <source>
        <dbReference type="ARBA" id="ARBA00023242"/>
    </source>
</evidence>
<protein>
    <recommendedName>
        <fullName evidence="7">Zn(2)-C6 fungal-type domain-containing protein</fullName>
    </recommendedName>
</protein>
<evidence type="ECO:0000256" key="1">
    <source>
        <dbReference type="ARBA" id="ARBA00022723"/>
    </source>
</evidence>
<dbReference type="GO" id="GO:0000981">
    <property type="term" value="F:DNA-binding transcription factor activity, RNA polymerase II-specific"/>
    <property type="evidence" value="ECO:0007669"/>
    <property type="project" value="InterPro"/>
</dbReference>
<dbReference type="InterPro" id="IPR001138">
    <property type="entry name" value="Zn2Cys6_DnaBD"/>
</dbReference>
<keyword evidence="9" id="KW-1185">Reference proteome</keyword>
<dbReference type="InterPro" id="IPR036864">
    <property type="entry name" value="Zn2-C6_fun-type_DNA-bd_sf"/>
</dbReference>
<dbReference type="SMART" id="SM00066">
    <property type="entry name" value="GAL4"/>
    <property type="match status" value="1"/>
</dbReference>
<evidence type="ECO:0000259" key="7">
    <source>
        <dbReference type="PROSITE" id="PS50048"/>
    </source>
</evidence>
<gene>
    <name evidence="8" type="ORF">P170DRAFT_240591</name>
</gene>